<sequence length="132" mass="14752">MSERRAPHAAGTHAARTPEELARAWAVAYAEQRDDDLVALAHPDIVLQPRRGQAEPEYHGVEGVRQWLSDIGADRPPFERLTSDTLDEHRAIAEASMGDMRLVAVFEARDGLLVRVAVYLSDRKMLERLGVI</sequence>
<accession>A0ABY5PM19</accession>
<gene>
    <name evidence="1" type="ORF">LRS13_08835</name>
</gene>
<proteinExistence type="predicted"/>
<name>A0ABY5PM19_9ACTN</name>
<dbReference type="EMBL" id="CP088295">
    <property type="protein sequence ID" value="UUY05607.1"/>
    <property type="molecule type" value="Genomic_DNA"/>
</dbReference>
<dbReference type="InterPro" id="IPR032710">
    <property type="entry name" value="NTF2-like_dom_sf"/>
</dbReference>
<evidence type="ECO:0000313" key="2">
    <source>
        <dbReference type="Proteomes" id="UP001058860"/>
    </source>
</evidence>
<evidence type="ECO:0008006" key="3">
    <source>
        <dbReference type="Google" id="ProtNLM"/>
    </source>
</evidence>
<dbReference type="RefSeq" id="WP_353866053.1">
    <property type="nucleotide sequence ID" value="NZ_CP088295.1"/>
</dbReference>
<keyword evidence="2" id="KW-1185">Reference proteome</keyword>
<evidence type="ECO:0000313" key="1">
    <source>
        <dbReference type="EMBL" id="UUY05607.1"/>
    </source>
</evidence>
<dbReference type="Gene3D" id="3.10.450.50">
    <property type="match status" value="1"/>
</dbReference>
<dbReference type="SUPFAM" id="SSF54427">
    <property type="entry name" value="NTF2-like"/>
    <property type="match status" value="1"/>
</dbReference>
<organism evidence="1 2">
    <name type="scientific">Svornostia abyssi</name>
    <dbReference type="NCBI Taxonomy" id="2898438"/>
    <lineage>
        <taxon>Bacteria</taxon>
        <taxon>Bacillati</taxon>
        <taxon>Actinomycetota</taxon>
        <taxon>Thermoleophilia</taxon>
        <taxon>Solirubrobacterales</taxon>
        <taxon>Baekduiaceae</taxon>
        <taxon>Svornostia</taxon>
    </lineage>
</organism>
<reference evidence="2" key="1">
    <citation type="submission" date="2021-11" db="EMBL/GenBank/DDBJ databases">
        <title>Cultivation dependent microbiological survey of springs from the worlds oldest radium mine currently devoted to the extraction of radon-saturated water.</title>
        <authorList>
            <person name="Kapinusova G."/>
            <person name="Smrhova T."/>
            <person name="Strejcek M."/>
            <person name="Suman J."/>
            <person name="Jani K."/>
            <person name="Pajer P."/>
            <person name="Uhlik O."/>
        </authorList>
    </citation>
    <scope>NUCLEOTIDE SEQUENCE [LARGE SCALE GENOMIC DNA]</scope>
    <source>
        <strain evidence="2">J379</strain>
    </source>
</reference>
<dbReference type="Proteomes" id="UP001058860">
    <property type="component" value="Chromosome"/>
</dbReference>
<protein>
    <recommendedName>
        <fullName evidence="3">SnoaL-like domain-containing protein</fullName>
    </recommendedName>
</protein>